<protein>
    <submittedName>
        <fullName evidence="6">Sensor_kinase_SpoOB-type, alpha-helical domain</fullName>
    </submittedName>
</protein>
<evidence type="ECO:0000256" key="1">
    <source>
        <dbReference type="ARBA" id="ARBA00022553"/>
    </source>
</evidence>
<proteinExistence type="predicted"/>
<evidence type="ECO:0000313" key="7">
    <source>
        <dbReference type="Proteomes" id="UP000199139"/>
    </source>
</evidence>
<evidence type="ECO:0000256" key="2">
    <source>
        <dbReference type="ARBA" id="ARBA00022679"/>
    </source>
</evidence>
<feature type="domain" description="SpoOB alpha-helical" evidence="4">
    <location>
        <begin position="8"/>
        <end position="55"/>
    </location>
</feature>
<dbReference type="SUPFAM" id="SSF55890">
    <property type="entry name" value="Sporulation response regulatory protein Spo0B"/>
    <property type="match status" value="1"/>
</dbReference>
<evidence type="ECO:0000313" key="8">
    <source>
        <dbReference type="Proteomes" id="UP000321773"/>
    </source>
</evidence>
<dbReference type="Proteomes" id="UP000321773">
    <property type="component" value="Unassembled WGS sequence"/>
</dbReference>
<organism evidence="6 7">
    <name type="scientific">Halolactibacillus miurensis</name>
    <dbReference type="NCBI Taxonomy" id="306541"/>
    <lineage>
        <taxon>Bacteria</taxon>
        <taxon>Bacillati</taxon>
        <taxon>Bacillota</taxon>
        <taxon>Bacilli</taxon>
        <taxon>Bacillales</taxon>
        <taxon>Bacillaceae</taxon>
        <taxon>Halolactibacillus</taxon>
    </lineage>
</organism>
<reference evidence="5 8" key="2">
    <citation type="submission" date="2019-07" db="EMBL/GenBank/DDBJ databases">
        <title>Whole genome shotgun sequence of Halolactibacillus miurensis NBRC 100873.</title>
        <authorList>
            <person name="Hosoyama A."/>
            <person name="Uohara A."/>
            <person name="Ohji S."/>
            <person name="Ichikawa N."/>
        </authorList>
    </citation>
    <scope>NUCLEOTIDE SEQUENCE [LARGE SCALE GENOMIC DNA]</scope>
    <source>
        <strain evidence="5 8">NBRC 100873</strain>
    </source>
</reference>
<dbReference type="Gene3D" id="1.10.287.130">
    <property type="match status" value="1"/>
</dbReference>
<dbReference type="Pfam" id="PF14689">
    <property type="entry name" value="SPOB_a"/>
    <property type="match status" value="1"/>
</dbReference>
<dbReference type="GO" id="GO:0000155">
    <property type="term" value="F:phosphorelay sensor kinase activity"/>
    <property type="evidence" value="ECO:0007669"/>
    <property type="project" value="InterPro"/>
</dbReference>
<keyword evidence="8" id="KW-1185">Reference proteome</keyword>
<dbReference type="EMBL" id="FPAI01000002">
    <property type="protein sequence ID" value="SFS40557.1"/>
    <property type="molecule type" value="Genomic_DNA"/>
</dbReference>
<dbReference type="AlphaFoldDB" id="A0A1I6PK13"/>
<sequence>MKEWTCQQLLKKKRHDHANQLQLLLGYEQMQKKEKVAEILADWMQQLELERQILSLPLEKTSVVFAYYQGDFTLSIDGLSFSNVPSTEAIDERIAMSVNEVLSSLLPQRSHIHTLHVRVMAVTDICVTIHYTWMLNSEVEDVDLTHLETHFFEIEVTSKEIIMKQHVQVNNN</sequence>
<dbReference type="InterPro" id="IPR039506">
    <property type="entry name" value="SPOB_a"/>
</dbReference>
<evidence type="ECO:0000256" key="3">
    <source>
        <dbReference type="ARBA" id="ARBA00022777"/>
    </source>
</evidence>
<evidence type="ECO:0000259" key="4">
    <source>
        <dbReference type="Pfam" id="PF14689"/>
    </source>
</evidence>
<dbReference type="RefSeq" id="WP_177220601.1">
    <property type="nucleotide sequence ID" value="NZ_BJWJ01000005.1"/>
</dbReference>
<dbReference type="InterPro" id="IPR016120">
    <property type="entry name" value="Sig_transdc_His_kin_SpoOB"/>
</dbReference>
<dbReference type="EMBL" id="BJWJ01000005">
    <property type="protein sequence ID" value="GEM03794.1"/>
    <property type="molecule type" value="Genomic_DNA"/>
</dbReference>
<evidence type="ECO:0000313" key="5">
    <source>
        <dbReference type="EMBL" id="GEM03794.1"/>
    </source>
</evidence>
<name>A0A1I6PK13_9BACI</name>
<gene>
    <name evidence="5" type="ORF">HMI01_07820</name>
    <name evidence="6" type="ORF">SAMN05421668_10233</name>
</gene>
<accession>A0A1I6PK13</accession>
<reference evidence="6 7" key="1">
    <citation type="submission" date="2016-10" db="EMBL/GenBank/DDBJ databases">
        <authorList>
            <person name="de Groot N.N."/>
        </authorList>
    </citation>
    <scope>NUCLEOTIDE SEQUENCE [LARGE SCALE GENOMIC DNA]</scope>
    <source>
        <strain evidence="6 7">DSM 17074</strain>
    </source>
</reference>
<dbReference type="Proteomes" id="UP000199139">
    <property type="component" value="Unassembled WGS sequence"/>
</dbReference>
<keyword evidence="3 6" id="KW-0418">Kinase</keyword>
<keyword evidence="1" id="KW-0597">Phosphoprotein</keyword>
<dbReference type="STRING" id="306541.SAMN05421668_10233"/>
<evidence type="ECO:0000313" key="6">
    <source>
        <dbReference type="EMBL" id="SFS40557.1"/>
    </source>
</evidence>
<keyword evidence="2" id="KW-0808">Transferase</keyword>